<dbReference type="PANTHER" id="PTHR24024:SF18">
    <property type="entry name" value="SHORT-CHAIN COLLAGEN C4-LIKE"/>
    <property type="match status" value="1"/>
</dbReference>
<keyword evidence="2" id="KW-0732">Signal</keyword>
<accession>A0AAN9AXE4</accession>
<dbReference type="EMBL" id="JBAMIC010000018">
    <property type="protein sequence ID" value="KAK7095156.1"/>
    <property type="molecule type" value="Genomic_DNA"/>
</dbReference>
<organism evidence="3 4">
    <name type="scientific">Littorina saxatilis</name>
    <dbReference type="NCBI Taxonomy" id="31220"/>
    <lineage>
        <taxon>Eukaryota</taxon>
        <taxon>Metazoa</taxon>
        <taxon>Spiralia</taxon>
        <taxon>Lophotrochozoa</taxon>
        <taxon>Mollusca</taxon>
        <taxon>Gastropoda</taxon>
        <taxon>Caenogastropoda</taxon>
        <taxon>Littorinimorpha</taxon>
        <taxon>Littorinoidea</taxon>
        <taxon>Littorinidae</taxon>
        <taxon>Littorina</taxon>
    </lineage>
</organism>
<dbReference type="InterPro" id="IPR051077">
    <property type="entry name" value="Ca-dependent_lectin"/>
</dbReference>
<evidence type="ECO:0000256" key="1">
    <source>
        <dbReference type="SAM" id="Coils"/>
    </source>
</evidence>
<dbReference type="Pfam" id="PF04899">
    <property type="entry name" value="MbeD_MobD"/>
    <property type="match status" value="1"/>
</dbReference>
<dbReference type="Proteomes" id="UP001374579">
    <property type="component" value="Unassembled WGS sequence"/>
</dbReference>
<evidence type="ECO:0000256" key="2">
    <source>
        <dbReference type="SAM" id="SignalP"/>
    </source>
</evidence>
<dbReference type="GO" id="GO:0005615">
    <property type="term" value="C:extracellular space"/>
    <property type="evidence" value="ECO:0007669"/>
    <property type="project" value="TreeGrafter"/>
</dbReference>
<evidence type="ECO:0000313" key="3">
    <source>
        <dbReference type="EMBL" id="KAK7095156.1"/>
    </source>
</evidence>
<dbReference type="InterPro" id="IPR006983">
    <property type="entry name" value="MbeD_MobD"/>
</dbReference>
<comment type="caution">
    <text evidence="3">The sequence shown here is derived from an EMBL/GenBank/DDBJ whole genome shotgun (WGS) entry which is preliminary data.</text>
</comment>
<feature type="chain" id="PRO_5042966219" evidence="2">
    <location>
        <begin position="25"/>
        <end position="411"/>
    </location>
</feature>
<protein>
    <submittedName>
        <fullName evidence="3">Uncharacterized protein</fullName>
    </submittedName>
</protein>
<reference evidence="3 4" key="1">
    <citation type="submission" date="2024-02" db="EMBL/GenBank/DDBJ databases">
        <title>Chromosome-scale genome assembly of the rough periwinkle Littorina saxatilis.</title>
        <authorList>
            <person name="De Jode A."/>
            <person name="Faria R."/>
            <person name="Formenti G."/>
            <person name="Sims Y."/>
            <person name="Smith T.P."/>
            <person name="Tracey A."/>
            <person name="Wood J.M.D."/>
            <person name="Zagrodzka Z.B."/>
            <person name="Johannesson K."/>
            <person name="Butlin R.K."/>
            <person name="Leder E.H."/>
        </authorList>
    </citation>
    <scope>NUCLEOTIDE SEQUENCE [LARGE SCALE GENOMIC DNA]</scope>
    <source>
        <strain evidence="3">Snail1</strain>
        <tissue evidence="3">Muscle</tissue>
    </source>
</reference>
<gene>
    <name evidence="3" type="ORF">V1264_006601</name>
</gene>
<dbReference type="AlphaFoldDB" id="A0AAN9AXE4"/>
<keyword evidence="4" id="KW-1185">Reference proteome</keyword>
<proteinExistence type="predicted"/>
<dbReference type="PANTHER" id="PTHR24024">
    <property type="entry name" value="PULMONARY SURFACTANT-ASSOCIATED PROTEIN A"/>
    <property type="match status" value="1"/>
</dbReference>
<sequence>MKRMNLLCLDVLCLVVFAINHVSSSQEKGEFSSAEHASWLINQLREGDAQLKEQLKEGDSTVKELLAEGNARLKEQLVEDTARVKGLLNEEVSRLKKRLVEDVERVKEELKEGDNWMREQIAREATQTKKQLQEQQEAIEDFQKSMTETAKRNQAVMEQLTEKVTSLTQQFQRMSGVTDKMSALEDNFQSSNDKVSAQLESLQTQVDTATARPVSLQDTATHTGQGGTQLSQLPYTVNSTGSTFVRWGRTKCPDNAVLVYSGVAGGGSTGYTGSGANRLCLTMQPQFDNVTLPGSRDLLYGAEYDGIPGHKNWDVPCALCRAPHSTTIMVPATLTCPSGWTLQYTGHLAGHEVSMTAATEYVCLDAHIENRPGSANSQGADDFYYTGSTCSALPCPPYVADKVVTCVVCSL</sequence>
<name>A0AAN9AXE4_9CAEN</name>
<feature type="signal peptide" evidence="2">
    <location>
        <begin position="1"/>
        <end position="24"/>
    </location>
</feature>
<feature type="coiled-coil region" evidence="1">
    <location>
        <begin position="70"/>
        <end position="212"/>
    </location>
</feature>
<evidence type="ECO:0000313" key="4">
    <source>
        <dbReference type="Proteomes" id="UP001374579"/>
    </source>
</evidence>
<keyword evidence="1" id="KW-0175">Coiled coil</keyword>